<sequence>MVLEDETDSVFEPQITEEHVETPYGTVHCIFTGTPKANRPAILTFHDVGLNHKSCFEPLFKHDDMQEIIRHLPICHVEAPGQHEGAKTLHTTFTYPTMDQLSEALPAVLKHFRLHSVIGLGVGAGAYILAKFALNHPDLVDGLVLLNINPNADGLIDSVANKITEWTHTLPDTIIAHLFGTEEIQNNHDLIATYRHHITTTMNQANVSQFFRSYKQRNALEVERPLPEGNIQARTLKCSTLLVVGDSSPAVEEVVDCNSKLNPTKTTLLKMADCGGLPQVDQPAKLTEALKYFIQGMGYLSSASMTRLRSRTASSSSLSSLHSHGAEEKRGRSHTDASDNISNHNVSKSTEMAC</sequence>
<feature type="compositionally biased region" description="Basic and acidic residues" evidence="2">
    <location>
        <begin position="324"/>
        <end position="337"/>
    </location>
</feature>
<dbReference type="AlphaFoldDB" id="A0A8C5N8X8"/>
<feature type="region of interest" description="Disordered" evidence="2">
    <location>
        <begin position="314"/>
        <end position="354"/>
    </location>
</feature>
<protein>
    <submittedName>
        <fullName evidence="3">Protein NDRG1-like</fullName>
    </submittedName>
</protein>
<evidence type="ECO:0000313" key="4">
    <source>
        <dbReference type="Proteomes" id="UP000694680"/>
    </source>
</evidence>
<dbReference type="InterPro" id="IPR004142">
    <property type="entry name" value="NDRG"/>
</dbReference>
<organism evidence="3 4">
    <name type="scientific">Gouania willdenowi</name>
    <name type="common">Blunt-snouted clingfish</name>
    <name type="synonym">Lepadogaster willdenowi</name>
    <dbReference type="NCBI Taxonomy" id="441366"/>
    <lineage>
        <taxon>Eukaryota</taxon>
        <taxon>Metazoa</taxon>
        <taxon>Chordata</taxon>
        <taxon>Craniata</taxon>
        <taxon>Vertebrata</taxon>
        <taxon>Euteleostomi</taxon>
        <taxon>Actinopterygii</taxon>
        <taxon>Neopterygii</taxon>
        <taxon>Teleostei</taxon>
        <taxon>Neoteleostei</taxon>
        <taxon>Acanthomorphata</taxon>
        <taxon>Ovalentaria</taxon>
        <taxon>Blenniimorphae</taxon>
        <taxon>Blenniiformes</taxon>
        <taxon>Gobiesocoidei</taxon>
        <taxon>Gobiesocidae</taxon>
        <taxon>Gobiesocinae</taxon>
        <taxon>Gouania</taxon>
    </lineage>
</organism>
<comment type="similarity">
    <text evidence="1">Belongs to the NDRG family.</text>
</comment>
<reference evidence="3" key="2">
    <citation type="submission" date="2025-08" db="UniProtKB">
        <authorList>
            <consortium name="Ensembl"/>
        </authorList>
    </citation>
    <scope>IDENTIFICATION</scope>
</reference>
<dbReference type="Proteomes" id="UP000694680">
    <property type="component" value="Chromosome 16"/>
</dbReference>
<dbReference type="Gene3D" id="3.40.50.1820">
    <property type="entry name" value="alpha/beta hydrolase"/>
    <property type="match status" value="1"/>
</dbReference>
<accession>A0A8C5N8X8</accession>
<evidence type="ECO:0000256" key="2">
    <source>
        <dbReference type="SAM" id="MobiDB-lite"/>
    </source>
</evidence>
<dbReference type="Pfam" id="PF03096">
    <property type="entry name" value="Ndr"/>
    <property type="match status" value="1"/>
</dbReference>
<gene>
    <name evidence="3" type="primary">LOC114477874</name>
</gene>
<name>A0A8C5N8X8_GOUWI</name>
<reference evidence="3" key="1">
    <citation type="submission" date="2020-06" db="EMBL/GenBank/DDBJ databases">
        <authorList>
            <consortium name="Wellcome Sanger Institute Data Sharing"/>
        </authorList>
    </citation>
    <scope>NUCLEOTIDE SEQUENCE [LARGE SCALE GENOMIC DNA]</scope>
</reference>
<keyword evidence="4" id="KW-1185">Reference proteome</keyword>
<feature type="compositionally biased region" description="Polar residues" evidence="2">
    <location>
        <begin position="338"/>
        <end position="354"/>
    </location>
</feature>
<evidence type="ECO:0000313" key="3">
    <source>
        <dbReference type="Ensembl" id="ENSGWIP00000037656.1"/>
    </source>
</evidence>
<feature type="compositionally biased region" description="Low complexity" evidence="2">
    <location>
        <begin position="314"/>
        <end position="323"/>
    </location>
</feature>
<dbReference type="SUPFAM" id="SSF53474">
    <property type="entry name" value="alpha/beta-Hydrolases"/>
    <property type="match status" value="1"/>
</dbReference>
<dbReference type="Ensembl" id="ENSGWIT00000041010.1">
    <property type="protein sequence ID" value="ENSGWIP00000037656.1"/>
    <property type="gene ID" value="ENSGWIG00000018209.1"/>
</dbReference>
<reference evidence="3" key="3">
    <citation type="submission" date="2025-09" db="UniProtKB">
        <authorList>
            <consortium name="Ensembl"/>
        </authorList>
    </citation>
    <scope>IDENTIFICATION</scope>
</reference>
<dbReference type="PANTHER" id="PTHR11034">
    <property type="entry name" value="N-MYC DOWNSTREAM REGULATED"/>
    <property type="match status" value="1"/>
</dbReference>
<proteinExistence type="inferred from homology"/>
<evidence type="ECO:0000256" key="1">
    <source>
        <dbReference type="ARBA" id="ARBA00005598"/>
    </source>
</evidence>
<dbReference type="InterPro" id="IPR029058">
    <property type="entry name" value="AB_hydrolase_fold"/>
</dbReference>